<dbReference type="Pfam" id="PF03795">
    <property type="entry name" value="YCII"/>
    <property type="match status" value="1"/>
</dbReference>
<dbReference type="RefSeq" id="WP_380043257.1">
    <property type="nucleotide sequence ID" value="NZ_JBHLTC010000001.1"/>
</dbReference>
<gene>
    <name evidence="3" type="ORF">ACFFGN_00785</name>
</gene>
<protein>
    <submittedName>
        <fullName evidence="3">YciI family protein</fullName>
    </submittedName>
</protein>
<sequence length="176" mass="19713">MEYFVYGRDLPGAFDLKVRLREEHWSFMDEYADRLIARGPTMTPDESASTGSLHIVDLPDIAAARAFAYEEPYYLAGAFETVLLHRFRNLAGRTMWEFTEAVEDYERFLVFSLDPTAPEPAASKHLIVYGDLLALDGETRIGHAVLLEAPSAESAATVFPATANAEVHPWRFGGRN</sequence>
<reference evidence="3 4" key="1">
    <citation type="submission" date="2024-09" db="EMBL/GenBank/DDBJ databases">
        <authorList>
            <person name="Sun Q."/>
            <person name="Mori K."/>
        </authorList>
    </citation>
    <scope>NUCLEOTIDE SEQUENCE [LARGE SCALE GENOMIC DNA]</scope>
    <source>
        <strain evidence="3 4">CGMCC 1.15906</strain>
    </source>
</reference>
<proteinExistence type="inferred from homology"/>
<feature type="domain" description="YCII-related" evidence="2">
    <location>
        <begin position="1"/>
        <end position="87"/>
    </location>
</feature>
<dbReference type="InterPro" id="IPR051807">
    <property type="entry name" value="Sec-metab_biosynth-assoc"/>
</dbReference>
<dbReference type="InterPro" id="IPR005545">
    <property type="entry name" value="YCII"/>
</dbReference>
<keyword evidence="4" id="KW-1185">Reference proteome</keyword>
<dbReference type="SUPFAM" id="SSF54909">
    <property type="entry name" value="Dimeric alpha+beta barrel"/>
    <property type="match status" value="1"/>
</dbReference>
<evidence type="ECO:0000259" key="2">
    <source>
        <dbReference type="Pfam" id="PF03795"/>
    </source>
</evidence>
<evidence type="ECO:0000313" key="3">
    <source>
        <dbReference type="EMBL" id="MFC0622579.1"/>
    </source>
</evidence>
<evidence type="ECO:0000313" key="4">
    <source>
        <dbReference type="Proteomes" id="UP001589890"/>
    </source>
</evidence>
<comment type="caution">
    <text evidence="3">The sequence shown here is derived from an EMBL/GenBank/DDBJ whole genome shotgun (WGS) entry which is preliminary data.</text>
</comment>
<evidence type="ECO:0000256" key="1">
    <source>
        <dbReference type="ARBA" id="ARBA00007689"/>
    </source>
</evidence>
<dbReference type="PANTHER" id="PTHR33606">
    <property type="entry name" value="PROTEIN YCII"/>
    <property type="match status" value="1"/>
</dbReference>
<dbReference type="PANTHER" id="PTHR33606:SF3">
    <property type="entry name" value="PROTEIN YCII"/>
    <property type="match status" value="1"/>
</dbReference>
<comment type="similarity">
    <text evidence="1">Belongs to the YciI family.</text>
</comment>
<dbReference type="EMBL" id="JBHLTC010000001">
    <property type="protein sequence ID" value="MFC0622579.1"/>
    <property type="molecule type" value="Genomic_DNA"/>
</dbReference>
<organism evidence="3 4">
    <name type="scientific">Kribbella deserti</name>
    <dbReference type="NCBI Taxonomy" id="1926257"/>
    <lineage>
        <taxon>Bacteria</taxon>
        <taxon>Bacillati</taxon>
        <taxon>Actinomycetota</taxon>
        <taxon>Actinomycetes</taxon>
        <taxon>Propionibacteriales</taxon>
        <taxon>Kribbellaceae</taxon>
        <taxon>Kribbella</taxon>
    </lineage>
</organism>
<accession>A0ABV6QD70</accession>
<dbReference type="Gene3D" id="3.30.70.1060">
    <property type="entry name" value="Dimeric alpha+beta barrel"/>
    <property type="match status" value="1"/>
</dbReference>
<name>A0ABV6QD70_9ACTN</name>
<dbReference type="Proteomes" id="UP001589890">
    <property type="component" value="Unassembled WGS sequence"/>
</dbReference>
<dbReference type="InterPro" id="IPR011008">
    <property type="entry name" value="Dimeric_a/b-barrel"/>
</dbReference>